<dbReference type="GO" id="GO:0016301">
    <property type="term" value="F:kinase activity"/>
    <property type="evidence" value="ECO:0007669"/>
    <property type="project" value="UniProtKB-KW"/>
</dbReference>
<dbReference type="PANTHER" id="PTHR24421:SF10">
    <property type="entry name" value="NITRATE_NITRITE SENSOR PROTEIN NARQ"/>
    <property type="match status" value="1"/>
</dbReference>
<name>A0ABV5K8T3_9ACTN</name>
<evidence type="ECO:0000256" key="2">
    <source>
        <dbReference type="ARBA" id="ARBA00012438"/>
    </source>
</evidence>
<evidence type="ECO:0000256" key="1">
    <source>
        <dbReference type="ARBA" id="ARBA00000085"/>
    </source>
</evidence>
<feature type="transmembrane region" description="Helical" evidence="9">
    <location>
        <begin position="107"/>
        <end position="126"/>
    </location>
</feature>
<keyword evidence="8" id="KW-0902">Two-component regulatory system</keyword>
<evidence type="ECO:0000313" key="13">
    <source>
        <dbReference type="Proteomes" id="UP001589750"/>
    </source>
</evidence>
<organism evidence="12 13">
    <name type="scientific">Nocardioides plantarum</name>
    <dbReference type="NCBI Taxonomy" id="29299"/>
    <lineage>
        <taxon>Bacteria</taxon>
        <taxon>Bacillati</taxon>
        <taxon>Actinomycetota</taxon>
        <taxon>Actinomycetes</taxon>
        <taxon>Propionibacteriales</taxon>
        <taxon>Nocardioidaceae</taxon>
        <taxon>Nocardioides</taxon>
    </lineage>
</organism>
<proteinExistence type="predicted"/>
<evidence type="ECO:0000256" key="3">
    <source>
        <dbReference type="ARBA" id="ARBA00022553"/>
    </source>
</evidence>
<evidence type="ECO:0000256" key="7">
    <source>
        <dbReference type="ARBA" id="ARBA00022840"/>
    </source>
</evidence>
<sequence length="400" mass="42210">MSRTSTTSTTQGRVDHLVDAALFVFCASAMAVETTVSEKAVTTPAAYVAVVLASAPVLLWRRWPLLAGVLTMTLMFGVLETTHLYQTIAFPAVVCGYGLALRLGRRVALPAGVVTMALVLVILAIYSPHSLWGWDTVRNLGFVAVPLALGVAGHERRLASAALLERAESAERTREEETLRRVGEERLRIARDVHDVVAHAMVAINVQAGVGAHLLDRDPEQARATLRDIKKVSGDALGDLRSMLGLLRQQDDEPGAPVVPTQGLREIDDLREGLASAGVDLDLSIDASADLLPAAVGSTGYRIVQEALTNVMRHVGPTSARVRVTRDDDGIAQVVRIEVEDDGVTEPRTGTLAGTLVGAGSGNGLRGMRERAAAVGGSLEAGPRAGGGWRVSATLPIGAP</sequence>
<keyword evidence="9" id="KW-0812">Transmembrane</keyword>
<protein>
    <recommendedName>
        <fullName evidence="2">histidine kinase</fullName>
        <ecNumber evidence="2">2.7.13.3</ecNumber>
    </recommendedName>
</protein>
<dbReference type="InterPro" id="IPR036890">
    <property type="entry name" value="HATPase_C_sf"/>
</dbReference>
<dbReference type="Pfam" id="PF07730">
    <property type="entry name" value="HisKA_3"/>
    <property type="match status" value="1"/>
</dbReference>
<evidence type="ECO:0000256" key="9">
    <source>
        <dbReference type="SAM" id="Phobius"/>
    </source>
</evidence>
<dbReference type="Gene3D" id="3.30.565.10">
    <property type="entry name" value="Histidine kinase-like ATPase, C-terminal domain"/>
    <property type="match status" value="1"/>
</dbReference>
<evidence type="ECO:0000256" key="8">
    <source>
        <dbReference type="ARBA" id="ARBA00023012"/>
    </source>
</evidence>
<dbReference type="PANTHER" id="PTHR24421">
    <property type="entry name" value="NITRATE/NITRITE SENSOR PROTEIN NARX-RELATED"/>
    <property type="match status" value="1"/>
</dbReference>
<keyword evidence="9" id="KW-0472">Membrane</keyword>
<comment type="caution">
    <text evidence="12">The sequence shown here is derived from an EMBL/GenBank/DDBJ whole genome shotgun (WGS) entry which is preliminary data.</text>
</comment>
<evidence type="ECO:0000256" key="4">
    <source>
        <dbReference type="ARBA" id="ARBA00022679"/>
    </source>
</evidence>
<keyword evidence="9" id="KW-1133">Transmembrane helix</keyword>
<dbReference type="RefSeq" id="WP_140011299.1">
    <property type="nucleotide sequence ID" value="NZ_JBHMDG010000011.1"/>
</dbReference>
<feature type="transmembrane region" description="Helical" evidence="9">
    <location>
        <begin position="83"/>
        <end position="100"/>
    </location>
</feature>
<dbReference type="CDD" id="cd16917">
    <property type="entry name" value="HATPase_UhpB-NarQ-NarX-like"/>
    <property type="match status" value="1"/>
</dbReference>
<reference evidence="12 13" key="1">
    <citation type="submission" date="2024-09" db="EMBL/GenBank/DDBJ databases">
        <authorList>
            <person name="Sun Q."/>
            <person name="Mori K."/>
        </authorList>
    </citation>
    <scope>NUCLEOTIDE SEQUENCE [LARGE SCALE GENOMIC DNA]</scope>
    <source>
        <strain evidence="12 13">JCM 9626</strain>
    </source>
</reference>
<dbReference type="EMBL" id="JBHMDG010000011">
    <property type="protein sequence ID" value="MFB9313137.1"/>
    <property type="molecule type" value="Genomic_DNA"/>
</dbReference>
<keyword evidence="5" id="KW-0547">Nucleotide-binding</keyword>
<dbReference type="InterPro" id="IPR050482">
    <property type="entry name" value="Sensor_HK_TwoCompSys"/>
</dbReference>
<accession>A0ABV5K8T3</accession>
<dbReference type="Gene3D" id="1.20.5.1930">
    <property type="match status" value="1"/>
</dbReference>
<keyword evidence="7" id="KW-0067">ATP-binding</keyword>
<evidence type="ECO:0000256" key="5">
    <source>
        <dbReference type="ARBA" id="ARBA00022741"/>
    </source>
</evidence>
<feature type="domain" description="Histidine kinase/HSP90-like ATPase" evidence="10">
    <location>
        <begin position="301"/>
        <end position="397"/>
    </location>
</feature>
<dbReference type="InterPro" id="IPR011712">
    <property type="entry name" value="Sig_transdc_His_kin_sub3_dim/P"/>
</dbReference>
<evidence type="ECO:0000256" key="6">
    <source>
        <dbReference type="ARBA" id="ARBA00022777"/>
    </source>
</evidence>
<dbReference type="InterPro" id="IPR003594">
    <property type="entry name" value="HATPase_dom"/>
</dbReference>
<dbReference type="Proteomes" id="UP001589750">
    <property type="component" value="Unassembled WGS sequence"/>
</dbReference>
<keyword evidence="4" id="KW-0808">Transferase</keyword>
<comment type="catalytic activity">
    <reaction evidence="1">
        <text>ATP + protein L-histidine = ADP + protein N-phospho-L-histidine.</text>
        <dbReference type="EC" id="2.7.13.3"/>
    </reaction>
</comment>
<dbReference type="SUPFAM" id="SSF55874">
    <property type="entry name" value="ATPase domain of HSP90 chaperone/DNA topoisomerase II/histidine kinase"/>
    <property type="match status" value="1"/>
</dbReference>
<keyword evidence="6 12" id="KW-0418">Kinase</keyword>
<keyword evidence="3" id="KW-0597">Phosphoprotein</keyword>
<evidence type="ECO:0000259" key="10">
    <source>
        <dbReference type="Pfam" id="PF02518"/>
    </source>
</evidence>
<gene>
    <name evidence="12" type="ORF">ACFFRI_08795</name>
</gene>
<evidence type="ECO:0000313" key="12">
    <source>
        <dbReference type="EMBL" id="MFB9313137.1"/>
    </source>
</evidence>
<dbReference type="EC" id="2.7.13.3" evidence="2"/>
<evidence type="ECO:0000259" key="11">
    <source>
        <dbReference type="Pfam" id="PF07730"/>
    </source>
</evidence>
<feature type="transmembrane region" description="Helical" evidence="9">
    <location>
        <begin position="44"/>
        <end position="63"/>
    </location>
</feature>
<dbReference type="Pfam" id="PF02518">
    <property type="entry name" value="HATPase_c"/>
    <property type="match status" value="1"/>
</dbReference>
<feature type="domain" description="Signal transduction histidine kinase subgroup 3 dimerisation and phosphoacceptor" evidence="11">
    <location>
        <begin position="185"/>
        <end position="251"/>
    </location>
</feature>
<keyword evidence="13" id="KW-1185">Reference proteome</keyword>